<organism evidence="2 3">
    <name type="scientific">Ambispora leptoticha</name>
    <dbReference type="NCBI Taxonomy" id="144679"/>
    <lineage>
        <taxon>Eukaryota</taxon>
        <taxon>Fungi</taxon>
        <taxon>Fungi incertae sedis</taxon>
        <taxon>Mucoromycota</taxon>
        <taxon>Glomeromycotina</taxon>
        <taxon>Glomeromycetes</taxon>
        <taxon>Archaeosporales</taxon>
        <taxon>Ambisporaceae</taxon>
        <taxon>Ambispora</taxon>
    </lineage>
</organism>
<evidence type="ECO:0000256" key="1">
    <source>
        <dbReference type="SAM" id="MobiDB-lite"/>
    </source>
</evidence>
<name>A0A9N9AZ94_9GLOM</name>
<feature type="compositionally biased region" description="Low complexity" evidence="1">
    <location>
        <begin position="1"/>
        <end position="15"/>
    </location>
</feature>
<accession>A0A9N9AZ94</accession>
<proteinExistence type="predicted"/>
<dbReference type="AlphaFoldDB" id="A0A9N9AZ94"/>
<keyword evidence="3" id="KW-1185">Reference proteome</keyword>
<evidence type="ECO:0000313" key="3">
    <source>
        <dbReference type="Proteomes" id="UP000789508"/>
    </source>
</evidence>
<protein>
    <submittedName>
        <fullName evidence="2">6041_t:CDS:1</fullName>
    </submittedName>
</protein>
<feature type="non-terminal residue" evidence="2">
    <location>
        <position position="61"/>
    </location>
</feature>
<reference evidence="2" key="1">
    <citation type="submission" date="2021-06" db="EMBL/GenBank/DDBJ databases">
        <authorList>
            <person name="Kallberg Y."/>
            <person name="Tangrot J."/>
            <person name="Rosling A."/>
        </authorList>
    </citation>
    <scope>NUCLEOTIDE SEQUENCE</scope>
    <source>
        <strain evidence="2">FL130A</strain>
    </source>
</reference>
<gene>
    <name evidence="2" type="ORF">ALEPTO_LOCUS5711</name>
</gene>
<feature type="region of interest" description="Disordered" evidence="1">
    <location>
        <begin position="1"/>
        <end position="20"/>
    </location>
</feature>
<comment type="caution">
    <text evidence="2">The sequence shown here is derived from an EMBL/GenBank/DDBJ whole genome shotgun (WGS) entry which is preliminary data.</text>
</comment>
<dbReference type="Proteomes" id="UP000789508">
    <property type="component" value="Unassembled WGS sequence"/>
</dbReference>
<evidence type="ECO:0000313" key="2">
    <source>
        <dbReference type="EMBL" id="CAG8547487.1"/>
    </source>
</evidence>
<dbReference type="EMBL" id="CAJVPS010001689">
    <property type="protein sequence ID" value="CAG8547487.1"/>
    <property type="molecule type" value="Genomic_DNA"/>
</dbReference>
<sequence>MSISESENNDSISTTALERQHDVRADLNDIEELNNQRLESLKKLNDNKSFGCFHIRACLVS</sequence>